<dbReference type="SUPFAM" id="SSF50978">
    <property type="entry name" value="WD40 repeat-like"/>
    <property type="match status" value="1"/>
</dbReference>
<evidence type="ECO:0000313" key="4">
    <source>
        <dbReference type="EMBL" id="OAQ27900.1"/>
    </source>
</evidence>
<feature type="repeat" description="WD" evidence="3">
    <location>
        <begin position="72"/>
        <end position="104"/>
    </location>
</feature>
<dbReference type="Gene3D" id="2.130.10.10">
    <property type="entry name" value="YVTN repeat-like/Quinoprotein amine dehydrogenase"/>
    <property type="match status" value="1"/>
</dbReference>
<keyword evidence="2" id="KW-0677">Repeat</keyword>
<organism evidence="4 5">
    <name type="scientific">Linnemannia elongata AG-77</name>
    <dbReference type="NCBI Taxonomy" id="1314771"/>
    <lineage>
        <taxon>Eukaryota</taxon>
        <taxon>Fungi</taxon>
        <taxon>Fungi incertae sedis</taxon>
        <taxon>Mucoromycota</taxon>
        <taxon>Mortierellomycotina</taxon>
        <taxon>Mortierellomycetes</taxon>
        <taxon>Mortierellales</taxon>
        <taxon>Mortierellaceae</taxon>
        <taxon>Linnemannia</taxon>
    </lineage>
</organism>
<protein>
    <submittedName>
        <fullName evidence="4">WD40 repeat-like protein</fullName>
    </submittedName>
</protein>
<accession>A0A197JRS8</accession>
<gene>
    <name evidence="4" type="ORF">K457DRAFT_56680</name>
</gene>
<proteinExistence type="predicted"/>
<feature type="repeat" description="WD" evidence="3">
    <location>
        <begin position="114"/>
        <end position="139"/>
    </location>
</feature>
<dbReference type="PANTHER" id="PTHR19848:SF8">
    <property type="entry name" value="F-BOX AND WD REPEAT DOMAIN CONTAINING 7"/>
    <property type="match status" value="1"/>
</dbReference>
<feature type="non-terminal residue" evidence="4">
    <location>
        <position position="1"/>
    </location>
</feature>
<sequence length="139" mass="15257">FSPEGKSIVKEGFKGEVRVLDLGRDQNALFIEGHAERVTVAFSPCGKQVTSASDNGMVRWWNTESGTIDFALKGHTHFVWSAMYLPDRKQLVSGSRDRTVRFWEPLTGHSSAVLLGHSSAVSCVEFSPDGQRIASSSND</sequence>
<reference evidence="4 5" key="1">
    <citation type="submission" date="2016-05" db="EMBL/GenBank/DDBJ databases">
        <title>Genome sequencing reveals origins of a unique bacterial endosymbiosis in the earliest lineages of terrestrial Fungi.</title>
        <authorList>
            <consortium name="DOE Joint Genome Institute"/>
            <person name="Uehling J."/>
            <person name="Gryganskyi A."/>
            <person name="Hameed K."/>
            <person name="Tschaplinski T."/>
            <person name="Misztal P."/>
            <person name="Wu S."/>
            <person name="Desiro A."/>
            <person name="Vande Pol N."/>
            <person name="Du Z.-Y."/>
            <person name="Zienkiewicz A."/>
            <person name="Zienkiewicz K."/>
            <person name="Morin E."/>
            <person name="Tisserant E."/>
            <person name="Splivallo R."/>
            <person name="Hainaut M."/>
            <person name="Henrissat B."/>
            <person name="Ohm R."/>
            <person name="Kuo A."/>
            <person name="Yan J."/>
            <person name="Lipzen A."/>
            <person name="Nolan M."/>
            <person name="Labutti K."/>
            <person name="Barry K."/>
            <person name="Goldstein A."/>
            <person name="Labbe J."/>
            <person name="Schadt C."/>
            <person name="Tuskan G."/>
            <person name="Grigoriev I."/>
            <person name="Martin F."/>
            <person name="Vilgalys R."/>
            <person name="Bonito G."/>
        </authorList>
    </citation>
    <scope>NUCLEOTIDE SEQUENCE [LARGE SCALE GENOMIC DNA]</scope>
    <source>
        <strain evidence="4 5">AG-77</strain>
    </source>
</reference>
<dbReference type="PANTHER" id="PTHR19848">
    <property type="entry name" value="WD40 REPEAT PROTEIN"/>
    <property type="match status" value="1"/>
</dbReference>
<dbReference type="STRING" id="1314771.A0A197JRS8"/>
<evidence type="ECO:0000256" key="1">
    <source>
        <dbReference type="ARBA" id="ARBA00022574"/>
    </source>
</evidence>
<feature type="non-terminal residue" evidence="4">
    <location>
        <position position="139"/>
    </location>
</feature>
<dbReference type="PROSITE" id="PS50082">
    <property type="entry name" value="WD_REPEATS_2"/>
    <property type="match status" value="2"/>
</dbReference>
<dbReference type="AlphaFoldDB" id="A0A197JRS8"/>
<dbReference type="InterPro" id="IPR001680">
    <property type="entry name" value="WD40_rpt"/>
</dbReference>
<name>A0A197JRS8_9FUNG</name>
<dbReference type="SMART" id="SM00320">
    <property type="entry name" value="WD40"/>
    <property type="match status" value="3"/>
</dbReference>
<evidence type="ECO:0000256" key="3">
    <source>
        <dbReference type="PROSITE-ProRule" id="PRU00221"/>
    </source>
</evidence>
<dbReference type="OrthoDB" id="538223at2759"/>
<dbReference type="PROSITE" id="PS50294">
    <property type="entry name" value="WD_REPEATS_REGION"/>
    <property type="match status" value="2"/>
</dbReference>
<keyword evidence="5" id="KW-1185">Reference proteome</keyword>
<evidence type="ECO:0000313" key="5">
    <source>
        <dbReference type="Proteomes" id="UP000078512"/>
    </source>
</evidence>
<dbReference type="InterPro" id="IPR036322">
    <property type="entry name" value="WD40_repeat_dom_sf"/>
</dbReference>
<dbReference type="InterPro" id="IPR015943">
    <property type="entry name" value="WD40/YVTN_repeat-like_dom_sf"/>
</dbReference>
<dbReference type="Pfam" id="PF00400">
    <property type="entry name" value="WD40"/>
    <property type="match status" value="3"/>
</dbReference>
<evidence type="ECO:0000256" key="2">
    <source>
        <dbReference type="ARBA" id="ARBA00022737"/>
    </source>
</evidence>
<keyword evidence="1 3" id="KW-0853">WD repeat</keyword>
<dbReference type="Proteomes" id="UP000078512">
    <property type="component" value="Unassembled WGS sequence"/>
</dbReference>
<dbReference type="EMBL" id="KV442053">
    <property type="protein sequence ID" value="OAQ27900.1"/>
    <property type="molecule type" value="Genomic_DNA"/>
</dbReference>